<comment type="caution">
    <text evidence="6">The sequence shown here is derived from an EMBL/GenBank/DDBJ whole genome shotgun (WGS) entry which is preliminary data.</text>
</comment>
<keyword evidence="7" id="KW-1185">Reference proteome</keyword>
<dbReference type="SUPFAM" id="SSF55781">
    <property type="entry name" value="GAF domain-like"/>
    <property type="match status" value="1"/>
</dbReference>
<evidence type="ECO:0000256" key="2">
    <source>
        <dbReference type="ARBA" id="ARBA00022777"/>
    </source>
</evidence>
<organism evidence="6 7">
    <name type="scientific">Mycolicibacterium gadium</name>
    <name type="common">Mycobacterium gadium</name>
    <dbReference type="NCBI Taxonomy" id="1794"/>
    <lineage>
        <taxon>Bacteria</taxon>
        <taxon>Bacillati</taxon>
        <taxon>Actinomycetota</taxon>
        <taxon>Actinomycetes</taxon>
        <taxon>Mycobacteriales</taxon>
        <taxon>Mycobacteriaceae</taxon>
        <taxon>Mycolicibacterium</taxon>
    </lineage>
</organism>
<reference evidence="6" key="1">
    <citation type="journal article" date="2023" name="Environ. Microbiol.">
        <title>The 2-methylpropene degradation pathway in Mycobacteriaceae family strains.</title>
        <authorList>
            <person name="Helbich S."/>
            <person name="Barrantes I."/>
            <person name="Dos Anjos Borges L.G."/>
            <person name="Pieper D.H."/>
            <person name="Vainshtein Y."/>
            <person name="Sohn K."/>
            <person name="Engesser K.H."/>
        </authorList>
    </citation>
    <scope>NUCLEOTIDE SEQUENCE</scope>
    <source>
        <strain evidence="6">IBE100</strain>
    </source>
</reference>
<evidence type="ECO:0000313" key="7">
    <source>
        <dbReference type="Proteomes" id="UP001154266"/>
    </source>
</evidence>
<evidence type="ECO:0000313" key="6">
    <source>
        <dbReference type="EMBL" id="MDG5483386.1"/>
    </source>
</evidence>
<dbReference type="InterPro" id="IPR036388">
    <property type="entry name" value="WH-like_DNA-bd_sf"/>
</dbReference>
<accession>A0ABT6GPD1</accession>
<evidence type="ECO:0000256" key="1">
    <source>
        <dbReference type="ARBA" id="ARBA00022679"/>
    </source>
</evidence>
<dbReference type="SUPFAM" id="SSF52172">
    <property type="entry name" value="CheY-like"/>
    <property type="match status" value="1"/>
</dbReference>
<feature type="domain" description="ANTAR" evidence="5">
    <location>
        <begin position="150"/>
        <end position="211"/>
    </location>
</feature>
<keyword evidence="2" id="KW-0418">Kinase</keyword>
<dbReference type="SMART" id="SM01012">
    <property type="entry name" value="ANTAR"/>
    <property type="match status" value="1"/>
</dbReference>
<dbReference type="Proteomes" id="UP001154266">
    <property type="component" value="Unassembled WGS sequence"/>
</dbReference>
<sequence>METLTRDITDTDDDIGVILGRLTSAAVSLVKGVDYADVMLVQDGSFESVAPTDPLVTELDAVQMQSGDGPCLEAAVDTSIIRCDDVENDPRWPTFTAAALSFGVRATMSYQLYTNLGGAGALNLFSRRSHAVDSEGEAIGAVLATHAATAIMAVNTRQQFQSALASRDLIGQAKGILMNRFAIDAVRAFELIVKQSQDVNIPVREIAQKIIDVYGGKR</sequence>
<protein>
    <submittedName>
        <fullName evidence="6">GAF and ANTAR domain-containing protein</fullName>
    </submittedName>
</protein>
<dbReference type="Pfam" id="PF13185">
    <property type="entry name" value="GAF_2"/>
    <property type="match status" value="1"/>
</dbReference>
<keyword evidence="1" id="KW-0808">Transferase</keyword>
<dbReference type="PIRSF" id="PIRSF036625">
    <property type="entry name" value="GAF_ANTAR"/>
    <property type="match status" value="1"/>
</dbReference>
<dbReference type="InterPro" id="IPR012074">
    <property type="entry name" value="GAF_ANTAR"/>
</dbReference>
<gene>
    <name evidence="6" type="ORF">MNO81_11345</name>
</gene>
<dbReference type="EMBL" id="JAKZMO010000008">
    <property type="protein sequence ID" value="MDG5483386.1"/>
    <property type="molecule type" value="Genomic_DNA"/>
</dbReference>
<dbReference type="InterPro" id="IPR029016">
    <property type="entry name" value="GAF-like_dom_sf"/>
</dbReference>
<evidence type="ECO:0000259" key="5">
    <source>
        <dbReference type="PROSITE" id="PS50921"/>
    </source>
</evidence>
<dbReference type="Pfam" id="PF03861">
    <property type="entry name" value="ANTAR"/>
    <property type="match status" value="1"/>
</dbReference>
<proteinExistence type="predicted"/>
<keyword evidence="4" id="KW-0804">Transcription</keyword>
<name>A0ABT6GPD1_MYCGU</name>
<keyword evidence="3" id="KW-0805">Transcription regulation</keyword>
<dbReference type="Gene3D" id="3.30.450.40">
    <property type="match status" value="1"/>
</dbReference>
<dbReference type="PROSITE" id="PS50921">
    <property type="entry name" value="ANTAR"/>
    <property type="match status" value="1"/>
</dbReference>
<dbReference type="Gene3D" id="1.10.10.10">
    <property type="entry name" value="Winged helix-like DNA-binding domain superfamily/Winged helix DNA-binding domain"/>
    <property type="match status" value="1"/>
</dbReference>
<dbReference type="RefSeq" id="WP_278221100.1">
    <property type="nucleotide sequence ID" value="NZ_JAKZMO010000008.1"/>
</dbReference>
<dbReference type="InterPro" id="IPR011006">
    <property type="entry name" value="CheY-like_superfamily"/>
</dbReference>
<evidence type="ECO:0000256" key="4">
    <source>
        <dbReference type="ARBA" id="ARBA00023163"/>
    </source>
</evidence>
<dbReference type="InterPro" id="IPR003018">
    <property type="entry name" value="GAF"/>
</dbReference>
<evidence type="ECO:0000256" key="3">
    <source>
        <dbReference type="ARBA" id="ARBA00023015"/>
    </source>
</evidence>
<dbReference type="InterPro" id="IPR005561">
    <property type="entry name" value="ANTAR"/>
</dbReference>